<dbReference type="GO" id="GO:0006729">
    <property type="term" value="P:tetrahydrobiopterin biosynthetic process"/>
    <property type="evidence" value="ECO:0007669"/>
    <property type="project" value="TreeGrafter"/>
</dbReference>
<dbReference type="OrthoDB" id="1204at2759"/>
<name>A0A074ZZL8_OPIVI</name>
<dbReference type="GO" id="GO:0005737">
    <property type="term" value="C:cytoplasm"/>
    <property type="evidence" value="ECO:0007669"/>
    <property type="project" value="TreeGrafter"/>
</dbReference>
<reference evidence="7 8" key="1">
    <citation type="submission" date="2013-11" db="EMBL/GenBank/DDBJ databases">
        <title>Opisthorchis viverrini - life in the bile duct.</title>
        <authorList>
            <person name="Young N.D."/>
            <person name="Nagarajan N."/>
            <person name="Lin S.J."/>
            <person name="Korhonen P.K."/>
            <person name="Jex A.R."/>
            <person name="Hall R.S."/>
            <person name="Safavi-Hemami H."/>
            <person name="Kaewkong W."/>
            <person name="Bertrand D."/>
            <person name="Gao S."/>
            <person name="Seet Q."/>
            <person name="Wongkham S."/>
            <person name="Teh B.T."/>
            <person name="Wongkham C."/>
            <person name="Intapan P.M."/>
            <person name="Maleewong W."/>
            <person name="Yang X."/>
            <person name="Hu M."/>
            <person name="Wang Z."/>
            <person name="Hofmann A."/>
            <person name="Sternberg P.W."/>
            <person name="Tan P."/>
            <person name="Wang J."/>
            <person name="Gasser R.B."/>
        </authorList>
    </citation>
    <scope>NUCLEOTIDE SEQUENCE [LARGE SCALE GENOMIC DNA]</scope>
</reference>
<dbReference type="GeneID" id="20325055"/>
<keyword evidence="8" id="KW-1185">Reference proteome</keyword>
<evidence type="ECO:0000256" key="1">
    <source>
        <dbReference type="ARBA" id="ARBA00006484"/>
    </source>
</evidence>
<evidence type="ECO:0000256" key="5">
    <source>
        <dbReference type="SAM" id="MobiDB-lite"/>
    </source>
</evidence>
<dbReference type="STRING" id="6198.A0A074ZZL8"/>
<dbReference type="GO" id="GO:0070404">
    <property type="term" value="F:NADH binding"/>
    <property type="evidence" value="ECO:0007669"/>
    <property type="project" value="TreeGrafter"/>
</dbReference>
<keyword evidence="6" id="KW-0732">Signal</keyword>
<dbReference type="CTD" id="20325055"/>
<evidence type="ECO:0000256" key="4">
    <source>
        <dbReference type="ARBA" id="ARBA00023002"/>
    </source>
</evidence>
<proteinExistence type="inferred from homology"/>
<keyword evidence="3" id="KW-0521">NADP</keyword>
<feature type="signal peptide" evidence="6">
    <location>
        <begin position="1"/>
        <end position="23"/>
    </location>
</feature>
<sequence>MKNMDSMWKSSVWSSCIASCVAAKFLAPDGILVLTGAQAALEGTPGPKLNTSACATLTGTESGTFRRTISMHAQYMKPPQISVIDNFRLKFPLYDRNLVFVDSSSPPALAMLLRQPFSCSTLPVPSCHATRRKHEGWDTARLPKPRQGKSSGGGALTLRPSRPMAQPYSKIAPIYTSFEIRR</sequence>
<dbReference type="KEGG" id="ovi:T265_10887"/>
<evidence type="ECO:0000313" key="8">
    <source>
        <dbReference type="Proteomes" id="UP000054324"/>
    </source>
</evidence>
<dbReference type="RefSeq" id="XP_009175649.1">
    <property type="nucleotide sequence ID" value="XM_009177385.1"/>
</dbReference>
<comment type="subunit">
    <text evidence="2">Homodimer.</text>
</comment>
<protein>
    <submittedName>
        <fullName evidence="7">Uncharacterized protein</fullName>
    </submittedName>
</protein>
<comment type="similarity">
    <text evidence="1">Belongs to the short-chain dehydrogenases/reductases (SDR) family.</text>
</comment>
<dbReference type="GO" id="GO:0004155">
    <property type="term" value="F:6,7-dihydropteridine reductase activity"/>
    <property type="evidence" value="ECO:0007669"/>
    <property type="project" value="TreeGrafter"/>
</dbReference>
<dbReference type="AlphaFoldDB" id="A0A074ZZL8"/>
<dbReference type="PANTHER" id="PTHR15104">
    <property type="entry name" value="DIHYDROPTERIDINE REDUCTASE"/>
    <property type="match status" value="1"/>
</dbReference>
<gene>
    <name evidence="7" type="ORF">T265_10887</name>
</gene>
<evidence type="ECO:0000256" key="6">
    <source>
        <dbReference type="SAM" id="SignalP"/>
    </source>
</evidence>
<dbReference type="GO" id="GO:0070402">
    <property type="term" value="F:NADPH binding"/>
    <property type="evidence" value="ECO:0007669"/>
    <property type="project" value="TreeGrafter"/>
</dbReference>
<evidence type="ECO:0000256" key="2">
    <source>
        <dbReference type="ARBA" id="ARBA00011738"/>
    </source>
</evidence>
<keyword evidence="4" id="KW-0560">Oxidoreductase</keyword>
<dbReference type="Proteomes" id="UP000054324">
    <property type="component" value="Unassembled WGS sequence"/>
</dbReference>
<dbReference type="EMBL" id="KL597039">
    <property type="protein sequence ID" value="KER20609.1"/>
    <property type="molecule type" value="Genomic_DNA"/>
</dbReference>
<dbReference type="GO" id="GO:0006559">
    <property type="term" value="P:L-phenylalanine catabolic process"/>
    <property type="evidence" value="ECO:0007669"/>
    <property type="project" value="TreeGrafter"/>
</dbReference>
<feature type="chain" id="PRO_5001704426" evidence="6">
    <location>
        <begin position="24"/>
        <end position="182"/>
    </location>
</feature>
<dbReference type="PANTHER" id="PTHR15104:SF0">
    <property type="entry name" value="DIHYDROPTERIDINE REDUCTASE"/>
    <property type="match status" value="1"/>
</dbReference>
<feature type="region of interest" description="Disordered" evidence="5">
    <location>
        <begin position="133"/>
        <end position="162"/>
    </location>
</feature>
<organism evidence="7 8">
    <name type="scientific">Opisthorchis viverrini</name>
    <name type="common">Southeast Asian liver fluke</name>
    <dbReference type="NCBI Taxonomy" id="6198"/>
    <lineage>
        <taxon>Eukaryota</taxon>
        <taxon>Metazoa</taxon>
        <taxon>Spiralia</taxon>
        <taxon>Lophotrochozoa</taxon>
        <taxon>Platyhelminthes</taxon>
        <taxon>Trematoda</taxon>
        <taxon>Digenea</taxon>
        <taxon>Opisthorchiida</taxon>
        <taxon>Opisthorchiata</taxon>
        <taxon>Opisthorchiidae</taxon>
        <taxon>Opisthorchis</taxon>
    </lineage>
</organism>
<evidence type="ECO:0000256" key="3">
    <source>
        <dbReference type="ARBA" id="ARBA00022857"/>
    </source>
</evidence>
<evidence type="ECO:0000313" key="7">
    <source>
        <dbReference type="EMBL" id="KER20609.1"/>
    </source>
</evidence>
<accession>A0A074ZZL8</accession>